<reference evidence="1 2" key="1">
    <citation type="journal article" date="2004" name="Nucleic Acids Res.">
        <title>The genome sequence of Bacillus cereus ATCC 10987 reveals metabolic adaptations and a large plasmid related to Bacillus anthracis pXO1.</title>
        <authorList>
            <person name="Rasko D.A."/>
            <person name="Ravel J."/>
            <person name="Okstad O.A."/>
            <person name="Helgason E."/>
            <person name="Cer R.Z."/>
            <person name="Jiang L."/>
            <person name="Shores K.A."/>
            <person name="Fouts D.E."/>
            <person name="Tourasse N.J."/>
            <person name="Angiuoli S.V."/>
            <person name="Kolonay J."/>
            <person name="Nelson W.C."/>
            <person name="Kolsto A.-B."/>
            <person name="Fraser C.M."/>
            <person name="Read T.D."/>
        </authorList>
    </citation>
    <scope>NUCLEOTIDE SEQUENCE [LARGE SCALE GENOMIC DNA]</scope>
    <source>
        <strain evidence="2">ATCC 10987 / NRS 248</strain>
    </source>
</reference>
<evidence type="ECO:0000313" key="2">
    <source>
        <dbReference type="Proteomes" id="UP000002527"/>
    </source>
</evidence>
<dbReference type="HOGENOM" id="CLU_3380333_0_0_9"/>
<dbReference type="Proteomes" id="UP000002527">
    <property type="component" value="Chromosome"/>
</dbReference>
<dbReference type="EMBL" id="AE017194">
    <property type="protein sequence ID" value="AAS39302.1"/>
    <property type="molecule type" value="Genomic_DNA"/>
</dbReference>
<protein>
    <submittedName>
        <fullName evidence="1">Uncharacterized protein</fullName>
    </submittedName>
</protein>
<dbReference type="KEGG" id="bca:BCE_0366"/>
<proteinExistence type="predicted"/>
<organism evidence="1 2">
    <name type="scientific">Bacillus cereus (strain ATCC 10987 / NRS 248)</name>
    <dbReference type="NCBI Taxonomy" id="222523"/>
    <lineage>
        <taxon>Bacteria</taxon>
        <taxon>Bacillati</taxon>
        <taxon>Bacillota</taxon>
        <taxon>Bacilli</taxon>
        <taxon>Bacillales</taxon>
        <taxon>Bacillaceae</taxon>
        <taxon>Bacillus</taxon>
        <taxon>Bacillus cereus group</taxon>
    </lineage>
</organism>
<evidence type="ECO:0000313" key="1">
    <source>
        <dbReference type="EMBL" id="AAS39302.1"/>
    </source>
</evidence>
<accession>Q73EJ2</accession>
<name>Q73EJ2_BACC1</name>
<dbReference type="AlphaFoldDB" id="Q73EJ2"/>
<gene>
    <name evidence="1" type="ordered locus">BCE_0366</name>
</gene>
<sequence>MEEQMLPFTKSTMSSTLWISMYKQSSYFAFSTK</sequence>